<protein>
    <submittedName>
        <fullName evidence="2">DUF1540 domain-containing protein</fullName>
    </submittedName>
</protein>
<feature type="domain" description="DUF1540" evidence="1">
    <location>
        <begin position="13"/>
        <end position="52"/>
    </location>
</feature>
<dbReference type="Pfam" id="PF07561">
    <property type="entry name" value="DUF1540"/>
    <property type="match status" value="1"/>
</dbReference>
<dbReference type="Proteomes" id="UP000289166">
    <property type="component" value="Unassembled WGS sequence"/>
</dbReference>
<sequence length="58" mass="6473">MKVEKMNRPNEGVKCVVNTCHYYMNGDYCAAEKIEVQPRNASDSEQTDCATFIPSAQG</sequence>
<evidence type="ECO:0000313" key="2">
    <source>
        <dbReference type="EMBL" id="RXE57900.1"/>
    </source>
</evidence>
<dbReference type="EMBL" id="RLII01000030">
    <property type="protein sequence ID" value="RXE57900.1"/>
    <property type="molecule type" value="Genomic_DNA"/>
</dbReference>
<gene>
    <name evidence="2" type="ORF">EFD62_15105</name>
</gene>
<organism evidence="2 3">
    <name type="scientific">Acetivibrio mesophilus</name>
    <dbReference type="NCBI Taxonomy" id="2487273"/>
    <lineage>
        <taxon>Bacteria</taxon>
        <taxon>Bacillati</taxon>
        <taxon>Bacillota</taxon>
        <taxon>Clostridia</taxon>
        <taxon>Eubacteriales</taxon>
        <taxon>Oscillospiraceae</taxon>
        <taxon>Acetivibrio</taxon>
    </lineage>
</organism>
<dbReference type="RefSeq" id="WP_069196084.1">
    <property type="nucleotide sequence ID" value="NZ_RLII01000030.1"/>
</dbReference>
<dbReference type="InterPro" id="IPR011437">
    <property type="entry name" value="DUF1540"/>
</dbReference>
<reference evidence="3" key="1">
    <citation type="submission" date="2018-11" db="EMBL/GenBank/DDBJ databases">
        <title>Genome sequencing of a novel mesophilic and cellulolytic organism within the genus Hungateiclostridium.</title>
        <authorList>
            <person name="Rettenmaier R."/>
            <person name="Liebl W."/>
            <person name="Zverlov V."/>
        </authorList>
    </citation>
    <scope>NUCLEOTIDE SEQUENCE [LARGE SCALE GENOMIC DNA]</scope>
    <source>
        <strain evidence="3">N2K1</strain>
    </source>
</reference>
<dbReference type="AlphaFoldDB" id="A0A4Q0I100"/>
<accession>A0A4Q0I100</accession>
<evidence type="ECO:0000313" key="3">
    <source>
        <dbReference type="Proteomes" id="UP000289166"/>
    </source>
</evidence>
<evidence type="ECO:0000259" key="1">
    <source>
        <dbReference type="Pfam" id="PF07561"/>
    </source>
</evidence>
<keyword evidence="3" id="KW-1185">Reference proteome</keyword>
<proteinExistence type="predicted"/>
<dbReference type="OrthoDB" id="1739902at2"/>
<name>A0A4Q0I100_9FIRM</name>
<comment type="caution">
    <text evidence="2">The sequence shown here is derived from an EMBL/GenBank/DDBJ whole genome shotgun (WGS) entry which is preliminary data.</text>
</comment>